<organism evidence="8 9">
    <name type="scientific">Salmo trutta</name>
    <name type="common">Brown trout</name>
    <dbReference type="NCBI Taxonomy" id="8032"/>
    <lineage>
        <taxon>Eukaryota</taxon>
        <taxon>Metazoa</taxon>
        <taxon>Chordata</taxon>
        <taxon>Craniata</taxon>
        <taxon>Vertebrata</taxon>
        <taxon>Euteleostomi</taxon>
        <taxon>Actinopterygii</taxon>
        <taxon>Neopterygii</taxon>
        <taxon>Teleostei</taxon>
        <taxon>Protacanthopterygii</taxon>
        <taxon>Salmoniformes</taxon>
        <taxon>Salmonidae</taxon>
        <taxon>Salmoninae</taxon>
        <taxon>Salmo</taxon>
    </lineage>
</organism>
<dbReference type="Proteomes" id="UP000472277">
    <property type="component" value="Chromosome 24"/>
</dbReference>
<dbReference type="GO" id="GO:0034657">
    <property type="term" value="C:GID complex"/>
    <property type="evidence" value="ECO:0007669"/>
    <property type="project" value="TreeGrafter"/>
</dbReference>
<name>A0A673XUP2_SALTR</name>
<dbReference type="SMART" id="SM00185">
    <property type="entry name" value="ARM"/>
    <property type="match status" value="9"/>
</dbReference>
<proteinExistence type="predicted"/>
<evidence type="ECO:0000256" key="3">
    <source>
        <dbReference type="ARBA" id="ARBA00013746"/>
    </source>
</evidence>
<evidence type="ECO:0000256" key="2">
    <source>
        <dbReference type="ARBA" id="ARBA00004496"/>
    </source>
</evidence>
<dbReference type="GeneTree" id="ENSGT00390000003033"/>
<dbReference type="GO" id="GO:0043161">
    <property type="term" value="P:proteasome-mediated ubiquitin-dependent protein catabolic process"/>
    <property type="evidence" value="ECO:0007669"/>
    <property type="project" value="TreeGrafter"/>
</dbReference>
<dbReference type="Gene3D" id="1.25.10.10">
    <property type="entry name" value="Leucine-rich Repeat Variant"/>
    <property type="match status" value="2"/>
</dbReference>
<reference evidence="8" key="1">
    <citation type="submission" date="2025-08" db="UniProtKB">
        <authorList>
            <consortium name="Ensembl"/>
        </authorList>
    </citation>
    <scope>IDENTIFICATION</scope>
</reference>
<evidence type="ECO:0000256" key="5">
    <source>
        <dbReference type="ARBA" id="ARBA00022737"/>
    </source>
</evidence>
<evidence type="ECO:0000313" key="9">
    <source>
        <dbReference type="Proteomes" id="UP000472277"/>
    </source>
</evidence>
<dbReference type="FunFam" id="1.25.10.10:FF:000061">
    <property type="entry name" value="armadillo repeat-containing protein 8 isoform X1"/>
    <property type="match status" value="1"/>
</dbReference>
<dbReference type="FunFam" id="1.25.10.10:FF:000070">
    <property type="entry name" value="armadillo repeat-containing protein 8 isoform X1"/>
    <property type="match status" value="1"/>
</dbReference>
<evidence type="ECO:0000256" key="7">
    <source>
        <dbReference type="PROSITE-ProRule" id="PRU00259"/>
    </source>
</evidence>
<accession>A0A673XUP2</accession>
<keyword evidence="5" id="KW-0677">Repeat</keyword>
<dbReference type="GO" id="GO:0005737">
    <property type="term" value="C:cytoplasm"/>
    <property type="evidence" value="ECO:0007669"/>
    <property type="project" value="UniProtKB-SubCell"/>
</dbReference>
<keyword evidence="4" id="KW-0963">Cytoplasm</keyword>
<dbReference type="OMA" id="KGTDQHV"/>
<comment type="subcellular location">
    <subcellularLocation>
        <location evidence="2">Cytoplasm</location>
    </subcellularLocation>
    <subcellularLocation>
        <location evidence="1">Nucleus</location>
    </subcellularLocation>
</comment>
<dbReference type="SUPFAM" id="SSF48371">
    <property type="entry name" value="ARM repeat"/>
    <property type="match status" value="1"/>
</dbReference>
<evidence type="ECO:0000313" key="8">
    <source>
        <dbReference type="Ensembl" id="ENSSTUP00000025087.1"/>
    </source>
</evidence>
<keyword evidence="9" id="KW-1185">Reference proteome</keyword>
<evidence type="ECO:0000256" key="1">
    <source>
        <dbReference type="ARBA" id="ARBA00004123"/>
    </source>
</evidence>
<dbReference type="Pfam" id="PF00514">
    <property type="entry name" value="Arm"/>
    <property type="match status" value="1"/>
</dbReference>
<keyword evidence="6" id="KW-0539">Nucleus</keyword>
<feature type="repeat" description="ARM" evidence="7">
    <location>
        <begin position="528"/>
        <end position="570"/>
    </location>
</feature>
<evidence type="ECO:0000256" key="4">
    <source>
        <dbReference type="ARBA" id="ARBA00022490"/>
    </source>
</evidence>
<dbReference type="Ensembl" id="ENSSTUT00000026301.1">
    <property type="protein sequence ID" value="ENSSTUP00000025087.1"/>
    <property type="gene ID" value="ENSSTUG00000010764.1"/>
</dbReference>
<dbReference type="InterPro" id="IPR038739">
    <property type="entry name" value="ARMC8/Vid28"/>
</dbReference>
<dbReference type="PANTHER" id="PTHR15651:SF7">
    <property type="entry name" value="ARMADILLO REPEAT-CONTAINING PROTEIN 8"/>
    <property type="match status" value="1"/>
</dbReference>
<dbReference type="InParanoid" id="A0A673XUP2"/>
<protein>
    <recommendedName>
        <fullName evidence="3">Armadillo repeat-containing protein 8</fullName>
    </recommendedName>
</protein>
<feature type="repeat" description="ARM" evidence="7">
    <location>
        <begin position="66"/>
        <end position="102"/>
    </location>
</feature>
<dbReference type="InterPro" id="IPR016024">
    <property type="entry name" value="ARM-type_fold"/>
</dbReference>
<dbReference type="PROSITE" id="PS50176">
    <property type="entry name" value="ARM_REPEAT"/>
    <property type="match status" value="2"/>
</dbReference>
<sequence>MLYSSSTKCVHLPPVSLSTDEVTATSRHYVDRLFDPDPQKVLQGVIDMKNAVIGNNKQKANLIVLGAVPRLLYLLQQGSSSSELRAECAVVLGSLAMGTENNIKSLVDCHIIPALLQGLLCPDLIFIEACLRCLRTVFISPVTPVQLLYTDPTVIPHLMSLLSRSQRTQEYITQIFSHCCKTPEHQTVLFNHGAIQNIAPLLISPSYKVRMQALKCFSVLAYENTQVSMTLVNVLVDEELLSQVFVRMMQRDQPIDMQLTAAKCLTYMCRAGAIRTDDSCIVLKALPCLVRMCSKERLLEERVEGAETLAYLMEPDVELQRIASVTDHLVAMLADYFKYPSSVSAITDIKRVRHWTLLIQPSQLDHDLKHAHELRQAAFKLYASLGSNDEDIRKKITETENMMDRIVSGLSESSVKVRLAAVRCLHSLSRSVQQLRTSFHDHAVWKPLMKLLQNAPDEVLVMASSTLCNLLLEFSPSKEPILESGVIELLCSLTQSDSPALRVNGIWALMNMAFQADQKVKGEIVRALGTEQLFRLLSDPDSNVLMKTLGLLRNLLSTRPHIDQVMSSHGKQIMQAVTLILEGEHSIEVKEQTLCILANIADGNTAKELIMTNDDILQKIKYYMAHSNVKLQLAATFCISNLIWNEEDGSQERQDKLRELGFVDILHKLTQASDPNLCDRAKTAMQQYLA</sequence>
<dbReference type="PANTHER" id="PTHR15651">
    <property type="entry name" value="ARMADILLO REPEAT-CONTAINING PROTEIN 8"/>
    <property type="match status" value="1"/>
</dbReference>
<reference evidence="8" key="2">
    <citation type="submission" date="2025-09" db="UniProtKB">
        <authorList>
            <consortium name="Ensembl"/>
        </authorList>
    </citation>
    <scope>IDENTIFICATION</scope>
</reference>
<dbReference type="InterPro" id="IPR000225">
    <property type="entry name" value="Armadillo"/>
</dbReference>
<evidence type="ECO:0000256" key="6">
    <source>
        <dbReference type="ARBA" id="ARBA00023242"/>
    </source>
</evidence>
<dbReference type="GO" id="GO:0005634">
    <property type="term" value="C:nucleus"/>
    <property type="evidence" value="ECO:0007669"/>
    <property type="project" value="UniProtKB-SubCell"/>
</dbReference>
<dbReference type="AlphaFoldDB" id="A0A673XUP2"/>
<dbReference type="InterPro" id="IPR011989">
    <property type="entry name" value="ARM-like"/>
</dbReference>
<dbReference type="FunCoup" id="A0A673XUP2">
    <property type="interactions" value="694"/>
</dbReference>
<gene>
    <name evidence="8" type="primary">ARMC8</name>
    <name evidence="8" type="synonym">LOC115160893</name>
</gene>